<proteinExistence type="inferred from homology"/>
<evidence type="ECO:0000313" key="18">
    <source>
        <dbReference type="EMBL" id="GMH13775.1"/>
    </source>
</evidence>
<dbReference type="InterPro" id="IPR017853">
    <property type="entry name" value="GH"/>
</dbReference>
<evidence type="ECO:0000256" key="9">
    <source>
        <dbReference type="ARBA" id="ARBA00022821"/>
    </source>
</evidence>
<keyword evidence="12" id="KW-0325">Glycoprotein</keyword>
<organism evidence="18 19">
    <name type="scientific">Nepenthes gracilis</name>
    <name type="common">Slender pitcher plant</name>
    <dbReference type="NCBI Taxonomy" id="150966"/>
    <lineage>
        <taxon>Eukaryota</taxon>
        <taxon>Viridiplantae</taxon>
        <taxon>Streptophyta</taxon>
        <taxon>Embryophyta</taxon>
        <taxon>Tracheophyta</taxon>
        <taxon>Spermatophyta</taxon>
        <taxon>Magnoliopsida</taxon>
        <taxon>eudicotyledons</taxon>
        <taxon>Gunneridae</taxon>
        <taxon>Pentapetalae</taxon>
        <taxon>Caryophyllales</taxon>
        <taxon>Nepenthaceae</taxon>
        <taxon>Nepenthes</taxon>
    </lineage>
</organism>
<evidence type="ECO:0000256" key="11">
    <source>
        <dbReference type="ARBA" id="ARBA00023157"/>
    </source>
</evidence>
<reference evidence="18" key="1">
    <citation type="submission" date="2023-05" db="EMBL/GenBank/DDBJ databases">
        <title>Nepenthes gracilis genome sequencing.</title>
        <authorList>
            <person name="Fukushima K."/>
        </authorList>
    </citation>
    <scope>NUCLEOTIDE SEQUENCE</scope>
    <source>
        <strain evidence="18">SING2019-196</strain>
    </source>
</reference>
<keyword evidence="8 16" id="KW-0378">Hydrolase</keyword>
<evidence type="ECO:0000256" key="12">
    <source>
        <dbReference type="ARBA" id="ARBA00023180"/>
    </source>
</evidence>
<dbReference type="InterPro" id="IPR000490">
    <property type="entry name" value="Glyco_hydro_17"/>
</dbReference>
<comment type="caution">
    <text evidence="18">The sequence shown here is derived from an EMBL/GenBank/DDBJ whole genome shotgun (WGS) entry which is preliminary data.</text>
</comment>
<evidence type="ECO:0000256" key="10">
    <source>
        <dbReference type="ARBA" id="ARBA00023136"/>
    </source>
</evidence>
<protein>
    <recommendedName>
        <fullName evidence="4">glucan endo-1,3-beta-D-glucosidase</fullName>
        <ecNumber evidence="4">3.2.1.39</ecNumber>
    </recommendedName>
</protein>
<evidence type="ECO:0000256" key="5">
    <source>
        <dbReference type="ARBA" id="ARBA00022475"/>
    </source>
</evidence>
<comment type="subcellular location">
    <subcellularLocation>
        <location evidence="2">Cell membrane</location>
        <topology evidence="2">Lipid-anchor</topology>
        <topology evidence="2">GPI-anchor</topology>
    </subcellularLocation>
</comment>
<dbReference type="EC" id="3.2.1.39" evidence="4"/>
<evidence type="ECO:0000313" key="19">
    <source>
        <dbReference type="Proteomes" id="UP001279734"/>
    </source>
</evidence>
<keyword evidence="11" id="KW-1015">Disulfide bond</keyword>
<evidence type="ECO:0000256" key="3">
    <source>
        <dbReference type="ARBA" id="ARBA00008773"/>
    </source>
</evidence>
<dbReference type="Pfam" id="PF07983">
    <property type="entry name" value="X8"/>
    <property type="match status" value="1"/>
</dbReference>
<feature type="domain" description="X8" evidence="17">
    <location>
        <begin position="366"/>
        <end position="450"/>
    </location>
</feature>
<gene>
    <name evidence="18" type="ORF">Nepgr_015616</name>
</gene>
<dbReference type="GO" id="GO:0042973">
    <property type="term" value="F:glucan endo-1,3-beta-D-glucosidase activity"/>
    <property type="evidence" value="ECO:0007669"/>
    <property type="project" value="UniProtKB-EC"/>
</dbReference>
<evidence type="ECO:0000256" key="15">
    <source>
        <dbReference type="RuleBase" id="RU004335"/>
    </source>
</evidence>
<keyword evidence="5" id="KW-1003">Cell membrane</keyword>
<dbReference type="Gene3D" id="1.20.58.1040">
    <property type="match status" value="1"/>
</dbReference>
<dbReference type="Pfam" id="PF00332">
    <property type="entry name" value="Glyco_hydro_17"/>
    <property type="match status" value="1"/>
</dbReference>
<dbReference type="GO" id="GO:0006952">
    <property type="term" value="P:defense response"/>
    <property type="evidence" value="ECO:0007669"/>
    <property type="project" value="UniProtKB-KW"/>
</dbReference>
<name>A0AAD3SLC1_NEPGR</name>
<keyword evidence="7" id="KW-0732">Signal</keyword>
<dbReference type="EMBL" id="BSYO01000013">
    <property type="protein sequence ID" value="GMH13775.1"/>
    <property type="molecule type" value="Genomic_DNA"/>
</dbReference>
<keyword evidence="19" id="KW-1185">Reference proteome</keyword>
<dbReference type="GO" id="GO:0098552">
    <property type="term" value="C:side of membrane"/>
    <property type="evidence" value="ECO:0007669"/>
    <property type="project" value="UniProtKB-KW"/>
</dbReference>
<keyword evidence="6" id="KW-0336">GPI-anchor</keyword>
<dbReference type="SUPFAM" id="SSF51445">
    <property type="entry name" value="(Trans)glycosidases"/>
    <property type="match status" value="1"/>
</dbReference>
<evidence type="ECO:0000256" key="13">
    <source>
        <dbReference type="ARBA" id="ARBA00023288"/>
    </source>
</evidence>
<evidence type="ECO:0000256" key="2">
    <source>
        <dbReference type="ARBA" id="ARBA00004609"/>
    </source>
</evidence>
<sequence length="584" mass="63718">MQSFAGGSARRLQAGDIVPKGLVVGGLGLGCNWGLKATHLLPPDIVVKLMKDNGFNKVKLFEADQSALEALGNSGIQVIVGVPNEMLALLAGSVQAAVNWVSQNVSTFISHNGVDIRYVAVGNEPFLKTYGDTYQNTTFPALQNVQAALIEAGLGQKVKATIPLNADVYQTASGLPSGGNFRSDIYDLMISIIKFLDNNGAPIIVNIYPFISLYNDPNFPINYAFFDDSSNTLIDGSMTYTNVLDANYDTLISALEVNGFGSMPIIIGEVGWPTDGDTNANINYAQRFNQGLINRILQGKGTPKRSTPPDIYIFSLIDEDAKSIQPGNFERHWGMFYYDGSVKYKLDMGNNRSLVAAEGVKYLERRWCVISPQANFSDPNFAPSISYACSYADCTSLGYGSSCGALDAAGNASYAYNMYYQTMNQTAGSCQFGGLATTTTTDPSQGSCRFEIQIDISKHQKTSSHSSSWATRLQNSLMVDSDSDAAAGQNIHKGEYQIPSKREIFIEQVEQRKSTKRYTDGSTSIYLWLMLFLKVPVKECLLEIFTVAVLDCRIGLKQGRVSCPNDLCIGSRDKTSAEGRKRGY</sequence>
<evidence type="ECO:0000256" key="1">
    <source>
        <dbReference type="ARBA" id="ARBA00000382"/>
    </source>
</evidence>
<dbReference type="PANTHER" id="PTHR32227">
    <property type="entry name" value="GLUCAN ENDO-1,3-BETA-GLUCOSIDASE BG1-RELATED-RELATED"/>
    <property type="match status" value="1"/>
</dbReference>
<comment type="catalytic activity">
    <reaction evidence="1">
        <text>Hydrolysis of (1-&gt;3)-beta-D-glucosidic linkages in (1-&gt;3)-beta-D-glucans.</text>
        <dbReference type="EC" id="3.2.1.39"/>
    </reaction>
</comment>
<evidence type="ECO:0000256" key="7">
    <source>
        <dbReference type="ARBA" id="ARBA00022729"/>
    </source>
</evidence>
<dbReference type="FunFam" id="3.20.20.80:FF:000008">
    <property type="entry name" value="Glucan endo-1,3-beta-glucosidase 5"/>
    <property type="match status" value="1"/>
</dbReference>
<dbReference type="Proteomes" id="UP001279734">
    <property type="component" value="Unassembled WGS sequence"/>
</dbReference>
<evidence type="ECO:0000259" key="17">
    <source>
        <dbReference type="SMART" id="SM00768"/>
    </source>
</evidence>
<dbReference type="PROSITE" id="PS00587">
    <property type="entry name" value="GLYCOSYL_HYDROL_F17"/>
    <property type="match status" value="1"/>
</dbReference>
<keyword evidence="14 16" id="KW-0326">Glycosidase</keyword>
<accession>A0AAD3SLC1</accession>
<dbReference type="InterPro" id="IPR012946">
    <property type="entry name" value="X8"/>
</dbReference>
<dbReference type="Gene3D" id="3.20.20.80">
    <property type="entry name" value="Glycosidases"/>
    <property type="match status" value="1"/>
</dbReference>
<keyword evidence="10" id="KW-0472">Membrane</keyword>
<dbReference type="InterPro" id="IPR044965">
    <property type="entry name" value="Glyco_hydro_17_plant"/>
</dbReference>
<evidence type="ECO:0000256" key="8">
    <source>
        <dbReference type="ARBA" id="ARBA00022801"/>
    </source>
</evidence>
<evidence type="ECO:0000256" key="14">
    <source>
        <dbReference type="ARBA" id="ARBA00023295"/>
    </source>
</evidence>
<comment type="similarity">
    <text evidence="3 15">Belongs to the glycosyl hydrolase 17 family.</text>
</comment>
<evidence type="ECO:0000256" key="4">
    <source>
        <dbReference type="ARBA" id="ARBA00012780"/>
    </source>
</evidence>
<keyword evidence="13" id="KW-0449">Lipoprotein</keyword>
<keyword evidence="9" id="KW-0611">Plant defense</keyword>
<dbReference type="AlphaFoldDB" id="A0AAD3SLC1"/>
<evidence type="ECO:0000256" key="6">
    <source>
        <dbReference type="ARBA" id="ARBA00022622"/>
    </source>
</evidence>
<dbReference type="FunFam" id="1.20.58.1040:FF:000002">
    <property type="entry name" value="Glucan endo-1,3-beta-glucosidase 8"/>
    <property type="match status" value="1"/>
</dbReference>
<dbReference type="GO" id="GO:0005886">
    <property type="term" value="C:plasma membrane"/>
    <property type="evidence" value="ECO:0007669"/>
    <property type="project" value="UniProtKB-SubCell"/>
</dbReference>
<dbReference type="GO" id="GO:0005975">
    <property type="term" value="P:carbohydrate metabolic process"/>
    <property type="evidence" value="ECO:0007669"/>
    <property type="project" value="InterPro"/>
</dbReference>
<evidence type="ECO:0000256" key="16">
    <source>
        <dbReference type="RuleBase" id="RU004336"/>
    </source>
</evidence>
<dbReference type="SMART" id="SM00768">
    <property type="entry name" value="X8"/>
    <property type="match status" value="1"/>
</dbReference>